<sequence length="48" mass="5680">MDAKWHEASKQRGPFFSLQFLLVALHFLSQKNQTMIQIPDAMRKYQAK</sequence>
<organism evidence="2">
    <name type="scientific">Arundo donax</name>
    <name type="common">Giant reed</name>
    <name type="synonym">Donax arundinaceus</name>
    <dbReference type="NCBI Taxonomy" id="35708"/>
    <lineage>
        <taxon>Eukaryota</taxon>
        <taxon>Viridiplantae</taxon>
        <taxon>Streptophyta</taxon>
        <taxon>Embryophyta</taxon>
        <taxon>Tracheophyta</taxon>
        <taxon>Spermatophyta</taxon>
        <taxon>Magnoliopsida</taxon>
        <taxon>Liliopsida</taxon>
        <taxon>Poales</taxon>
        <taxon>Poaceae</taxon>
        <taxon>PACMAD clade</taxon>
        <taxon>Arundinoideae</taxon>
        <taxon>Arundineae</taxon>
        <taxon>Arundo</taxon>
    </lineage>
</organism>
<name>A0A0A9CMQ7_ARUDO</name>
<evidence type="ECO:0000313" key="2">
    <source>
        <dbReference type="EMBL" id="JAD75723.1"/>
    </source>
</evidence>
<dbReference type="EMBL" id="GBRH01222172">
    <property type="protein sequence ID" value="JAD75723.1"/>
    <property type="molecule type" value="Transcribed_RNA"/>
</dbReference>
<dbReference type="AlphaFoldDB" id="A0A0A9CMQ7"/>
<reference evidence="2" key="2">
    <citation type="journal article" date="2015" name="Data Brief">
        <title>Shoot transcriptome of the giant reed, Arundo donax.</title>
        <authorList>
            <person name="Barrero R.A."/>
            <person name="Guerrero F.D."/>
            <person name="Moolhuijzen P."/>
            <person name="Goolsby J.A."/>
            <person name="Tidwell J."/>
            <person name="Bellgard S.E."/>
            <person name="Bellgard M.I."/>
        </authorList>
    </citation>
    <scope>NUCLEOTIDE SEQUENCE</scope>
    <source>
        <tissue evidence="2">Shoot tissue taken approximately 20 cm above the soil surface</tissue>
    </source>
</reference>
<reference evidence="2" key="1">
    <citation type="submission" date="2014-09" db="EMBL/GenBank/DDBJ databases">
        <authorList>
            <person name="Magalhaes I.L.F."/>
            <person name="Oliveira U."/>
            <person name="Santos F.R."/>
            <person name="Vidigal T.H.D.A."/>
            <person name="Brescovit A.D."/>
            <person name="Santos A.J."/>
        </authorList>
    </citation>
    <scope>NUCLEOTIDE SEQUENCE</scope>
    <source>
        <tissue evidence="2">Shoot tissue taken approximately 20 cm above the soil surface</tissue>
    </source>
</reference>
<feature type="signal peptide" evidence="1">
    <location>
        <begin position="1"/>
        <end position="22"/>
    </location>
</feature>
<protein>
    <submittedName>
        <fullName evidence="2">Cha101</fullName>
    </submittedName>
</protein>
<proteinExistence type="predicted"/>
<accession>A0A0A9CMQ7</accession>
<keyword evidence="1" id="KW-0732">Signal</keyword>
<evidence type="ECO:0000256" key="1">
    <source>
        <dbReference type="SAM" id="SignalP"/>
    </source>
</evidence>
<feature type="chain" id="PRO_5002044533" evidence="1">
    <location>
        <begin position="23"/>
        <end position="48"/>
    </location>
</feature>